<keyword evidence="5" id="KW-0407">Ion channel</keyword>
<comment type="caution">
    <text evidence="5">Lacks conserved residue(s) required for the propagation of feature annotation.</text>
</comment>
<dbReference type="InterPro" id="IPR038050">
    <property type="entry name" value="Neuro_actylchol_rec"/>
</dbReference>
<dbReference type="Gene3D" id="1.20.58.390">
    <property type="entry name" value="Neurotransmitter-gated ion-channel transmembrane domain"/>
    <property type="match status" value="1"/>
</dbReference>
<evidence type="ECO:0000256" key="3">
    <source>
        <dbReference type="ARBA" id="ARBA00022989"/>
    </source>
</evidence>
<dbReference type="PRINTS" id="PR00252">
    <property type="entry name" value="NRIONCHANNEL"/>
</dbReference>
<dbReference type="InterPro" id="IPR006201">
    <property type="entry name" value="Neur_channel"/>
</dbReference>
<dbReference type="Proteomes" id="UP000549394">
    <property type="component" value="Unassembled WGS sequence"/>
</dbReference>
<keyword evidence="9" id="KW-1185">Reference proteome</keyword>
<protein>
    <submittedName>
        <fullName evidence="8">DgyrCDS1070</fullName>
    </submittedName>
</protein>
<dbReference type="InterPro" id="IPR018000">
    <property type="entry name" value="Neurotransmitter_ion_chnl_CS"/>
</dbReference>
<feature type="domain" description="Neurotransmitter-gated ion-channel ligand-binding" evidence="6">
    <location>
        <begin position="2"/>
        <end position="153"/>
    </location>
</feature>
<evidence type="ECO:0000256" key="4">
    <source>
        <dbReference type="ARBA" id="ARBA00023136"/>
    </source>
</evidence>
<dbReference type="SUPFAM" id="SSF90112">
    <property type="entry name" value="Neurotransmitter-gated ion-channel transmembrane pore"/>
    <property type="match status" value="1"/>
</dbReference>
<keyword evidence="2 5" id="KW-0812">Transmembrane</keyword>
<dbReference type="Pfam" id="PF02931">
    <property type="entry name" value="Neur_chan_LBD"/>
    <property type="match status" value="1"/>
</dbReference>
<reference evidence="8 9" key="1">
    <citation type="submission" date="2020-08" db="EMBL/GenBank/DDBJ databases">
        <authorList>
            <person name="Hejnol A."/>
        </authorList>
    </citation>
    <scope>NUCLEOTIDE SEQUENCE [LARGE SCALE GENOMIC DNA]</scope>
</reference>
<dbReference type="PROSITE" id="PS00236">
    <property type="entry name" value="NEUROTR_ION_CHANNEL"/>
    <property type="match status" value="1"/>
</dbReference>
<name>A0A7I8V6H8_9ANNE</name>
<keyword evidence="5" id="KW-0406">Ion transport</keyword>
<comment type="similarity">
    <text evidence="5">Belongs to the ligand-gated ion channel (TC 1.A.9) family.</text>
</comment>
<dbReference type="CDD" id="cd19051">
    <property type="entry name" value="LGIC_TM_cation"/>
    <property type="match status" value="1"/>
</dbReference>
<evidence type="ECO:0000259" key="6">
    <source>
        <dbReference type="Pfam" id="PF02931"/>
    </source>
</evidence>
<accession>A0A7I8V6H8</accession>
<evidence type="ECO:0000256" key="1">
    <source>
        <dbReference type="ARBA" id="ARBA00004141"/>
    </source>
</evidence>
<dbReference type="GO" id="GO:0016020">
    <property type="term" value="C:membrane"/>
    <property type="evidence" value="ECO:0007669"/>
    <property type="project" value="UniProtKB-SubCell"/>
</dbReference>
<dbReference type="InterPro" id="IPR036719">
    <property type="entry name" value="Neuro-gated_channel_TM_sf"/>
</dbReference>
<feature type="transmembrane region" description="Helical" evidence="5">
    <location>
        <begin position="185"/>
        <end position="203"/>
    </location>
</feature>
<comment type="caution">
    <text evidence="8">The sequence shown here is derived from an EMBL/GenBank/DDBJ whole genome shotgun (WGS) entry which is preliminary data.</text>
</comment>
<dbReference type="GO" id="GO:0005230">
    <property type="term" value="F:extracellular ligand-gated monoatomic ion channel activity"/>
    <property type="evidence" value="ECO:0007669"/>
    <property type="project" value="InterPro"/>
</dbReference>
<dbReference type="FunFam" id="2.70.170.10:FF:000028">
    <property type="entry name" value="AcetylCholine Receptor"/>
    <property type="match status" value="1"/>
</dbReference>
<feature type="domain" description="Neurotransmitter-gated ion-channel transmembrane" evidence="7">
    <location>
        <begin position="160"/>
        <end position="218"/>
    </location>
</feature>
<dbReference type="InterPro" id="IPR006202">
    <property type="entry name" value="Neur_chan_lig-bd"/>
</dbReference>
<keyword evidence="4 5" id="KW-0472">Membrane</keyword>
<organism evidence="8 9">
    <name type="scientific">Dimorphilus gyrociliatus</name>
    <dbReference type="NCBI Taxonomy" id="2664684"/>
    <lineage>
        <taxon>Eukaryota</taxon>
        <taxon>Metazoa</taxon>
        <taxon>Spiralia</taxon>
        <taxon>Lophotrochozoa</taxon>
        <taxon>Annelida</taxon>
        <taxon>Polychaeta</taxon>
        <taxon>Polychaeta incertae sedis</taxon>
        <taxon>Dinophilidae</taxon>
        <taxon>Dimorphilus</taxon>
    </lineage>
</organism>
<evidence type="ECO:0000256" key="5">
    <source>
        <dbReference type="RuleBase" id="RU000687"/>
    </source>
</evidence>
<dbReference type="InterPro" id="IPR006029">
    <property type="entry name" value="Neurotrans-gated_channel_TM"/>
</dbReference>
<evidence type="ECO:0000313" key="9">
    <source>
        <dbReference type="Proteomes" id="UP000549394"/>
    </source>
</evidence>
<evidence type="ECO:0000313" key="8">
    <source>
        <dbReference type="EMBL" id="CAD5111796.1"/>
    </source>
</evidence>
<comment type="subcellular location">
    <subcellularLocation>
        <location evidence="1">Membrane</location>
        <topology evidence="1">Multi-pass membrane protein</topology>
    </subcellularLocation>
</comment>
<dbReference type="Gene3D" id="2.70.170.10">
    <property type="entry name" value="Neurotransmitter-gated ion-channel ligand-binding domain"/>
    <property type="match status" value="1"/>
</dbReference>
<evidence type="ECO:0000259" key="7">
    <source>
        <dbReference type="Pfam" id="PF02932"/>
    </source>
</evidence>
<gene>
    <name evidence="8" type="ORF">DGYR_LOCUS1028</name>
</gene>
<feature type="transmembrane region" description="Helical" evidence="5">
    <location>
        <begin position="154"/>
        <end position="179"/>
    </location>
</feature>
<keyword evidence="3 5" id="KW-1133">Transmembrane helix</keyword>
<dbReference type="EMBL" id="CAJFCJ010000002">
    <property type="protein sequence ID" value="CAD5111796.1"/>
    <property type="molecule type" value="Genomic_DNA"/>
</dbReference>
<dbReference type="Pfam" id="PF02932">
    <property type="entry name" value="Neur_chan_memb"/>
    <property type="match status" value="1"/>
</dbReference>
<dbReference type="SUPFAM" id="SSF63712">
    <property type="entry name" value="Nicotinic receptor ligand binding domain-like"/>
    <property type="match status" value="1"/>
</dbReference>
<dbReference type="AlphaFoldDB" id="A0A7I8V6H8"/>
<evidence type="ECO:0000256" key="2">
    <source>
        <dbReference type="ARBA" id="ARBA00022692"/>
    </source>
</evidence>
<dbReference type="InterPro" id="IPR036734">
    <property type="entry name" value="Neur_chan_lig-bd_sf"/>
</dbReference>
<proteinExistence type="inferred from homology"/>
<keyword evidence="5" id="KW-0813">Transport</keyword>
<dbReference type="OrthoDB" id="5975154at2759"/>
<dbReference type="PANTHER" id="PTHR18945">
    <property type="entry name" value="NEUROTRANSMITTER GATED ION CHANNEL"/>
    <property type="match status" value="1"/>
</dbReference>
<sequence length="218" mass="24932">MDDFLVWNPEEYENLTQIVLTPDLIWLPDFGIENSAKSIYDELHFKRFRVSILHNGLLNWVPGGKFLTSCKLDITFYPFDDQECNIDFVDWAYHGLQVNLINGSSEIGLDAYTESGEWKIIGTKAVSEDQFYESDPGVPFPRVRFTLFLRRKPMFYLINIITPCMTMSLLALLVFYLPPDSGEKVSLGITVLLSFSVFLLLVAENVPKTSEFIPLLGK</sequence>
<dbReference type="GO" id="GO:0004888">
    <property type="term" value="F:transmembrane signaling receptor activity"/>
    <property type="evidence" value="ECO:0007669"/>
    <property type="project" value="InterPro"/>
</dbReference>